<name>A0A1R3HMN5_9ROSI</name>
<protein>
    <submittedName>
        <fullName evidence="1">Uncharacterized protein</fullName>
    </submittedName>
</protein>
<evidence type="ECO:0000313" key="2">
    <source>
        <dbReference type="Proteomes" id="UP000187203"/>
    </source>
</evidence>
<sequence>MAGIGGTIVRTVGQHHQTSPLADGMSSNTLLKRLRLYSINGDKIIVSNNPSVSP</sequence>
<accession>A0A1R3HMN5</accession>
<dbReference type="Proteomes" id="UP000187203">
    <property type="component" value="Unassembled WGS sequence"/>
</dbReference>
<dbReference type="EMBL" id="AWUE01019773">
    <property type="protein sequence ID" value="OMO71532.1"/>
    <property type="molecule type" value="Genomic_DNA"/>
</dbReference>
<proteinExistence type="predicted"/>
<organism evidence="1 2">
    <name type="scientific">Corchorus olitorius</name>
    <dbReference type="NCBI Taxonomy" id="93759"/>
    <lineage>
        <taxon>Eukaryota</taxon>
        <taxon>Viridiplantae</taxon>
        <taxon>Streptophyta</taxon>
        <taxon>Embryophyta</taxon>
        <taxon>Tracheophyta</taxon>
        <taxon>Spermatophyta</taxon>
        <taxon>Magnoliopsida</taxon>
        <taxon>eudicotyledons</taxon>
        <taxon>Gunneridae</taxon>
        <taxon>Pentapetalae</taxon>
        <taxon>rosids</taxon>
        <taxon>malvids</taxon>
        <taxon>Malvales</taxon>
        <taxon>Malvaceae</taxon>
        <taxon>Grewioideae</taxon>
        <taxon>Apeibeae</taxon>
        <taxon>Corchorus</taxon>
    </lineage>
</organism>
<comment type="caution">
    <text evidence="1">The sequence shown here is derived from an EMBL/GenBank/DDBJ whole genome shotgun (WGS) entry which is preliminary data.</text>
</comment>
<dbReference type="AlphaFoldDB" id="A0A1R3HMN5"/>
<evidence type="ECO:0000313" key="1">
    <source>
        <dbReference type="EMBL" id="OMO71532.1"/>
    </source>
</evidence>
<keyword evidence="2" id="KW-1185">Reference proteome</keyword>
<gene>
    <name evidence="1" type="ORF">COLO4_28192</name>
</gene>
<reference evidence="2" key="1">
    <citation type="submission" date="2013-09" db="EMBL/GenBank/DDBJ databases">
        <title>Corchorus olitorius genome sequencing.</title>
        <authorList>
            <person name="Alam M."/>
            <person name="Haque M.S."/>
            <person name="Islam M.S."/>
            <person name="Emdad E.M."/>
            <person name="Islam M.M."/>
            <person name="Ahmed B."/>
            <person name="Halim A."/>
            <person name="Hossen Q.M.M."/>
            <person name="Hossain M.Z."/>
            <person name="Ahmed R."/>
            <person name="Khan M.M."/>
            <person name="Islam R."/>
            <person name="Rashid M.M."/>
            <person name="Khan S.A."/>
            <person name="Rahman M.S."/>
            <person name="Alam M."/>
            <person name="Yahiya A.S."/>
            <person name="Khan M.S."/>
            <person name="Azam M.S."/>
            <person name="Haque T."/>
            <person name="Lashkar M.Z.H."/>
            <person name="Akhand A.I."/>
            <person name="Morshed G."/>
            <person name="Roy S."/>
            <person name="Uddin K.S."/>
            <person name="Rabeya T."/>
            <person name="Hossain A.S."/>
            <person name="Chowdhury A."/>
            <person name="Snigdha A.R."/>
            <person name="Mortoza M.S."/>
            <person name="Matin S.A."/>
            <person name="Hoque S.M.E."/>
            <person name="Islam M.K."/>
            <person name="Roy D.K."/>
            <person name="Haider R."/>
            <person name="Moosa M.M."/>
            <person name="Elias S.M."/>
            <person name="Hasan A.M."/>
            <person name="Jahan S."/>
            <person name="Shafiuddin M."/>
            <person name="Mahmood N."/>
            <person name="Shommy N.S."/>
        </authorList>
    </citation>
    <scope>NUCLEOTIDE SEQUENCE [LARGE SCALE GENOMIC DNA]</scope>
    <source>
        <strain evidence="2">cv. O-4</strain>
    </source>
</reference>